<evidence type="ECO:0000313" key="1">
    <source>
        <dbReference type="EMBL" id="ATX77079.1"/>
    </source>
</evidence>
<evidence type="ECO:0000313" key="2">
    <source>
        <dbReference type="Proteomes" id="UP000229757"/>
    </source>
</evidence>
<sequence>MFSMFKSDPTKKLKKQYEAKLQEAMEAQRGGDIRSYSMLSEEADGLYKQFLAAEQEAKAK</sequence>
<evidence type="ECO:0008006" key="3">
    <source>
        <dbReference type="Google" id="ProtNLM"/>
    </source>
</evidence>
<proteinExistence type="predicted"/>
<dbReference type="NCBIfam" id="NF033487">
    <property type="entry name" value="Lacal_2735_fam"/>
    <property type="match status" value="1"/>
</dbReference>
<dbReference type="Proteomes" id="UP000229757">
    <property type="component" value="Chromosome"/>
</dbReference>
<name>A0A2K8KSM5_9GAMM</name>
<dbReference type="KEGG" id="rfo:REIFOR_01942"/>
<dbReference type="EMBL" id="CP011797">
    <property type="protein sequence ID" value="ATX77079.1"/>
    <property type="molecule type" value="Genomic_DNA"/>
</dbReference>
<dbReference type="Pfam" id="PF20027">
    <property type="entry name" value="DUF6435"/>
    <property type="match status" value="1"/>
</dbReference>
<protein>
    <recommendedName>
        <fullName evidence="3">Lacal_2735 family protein</fullName>
    </recommendedName>
</protein>
<dbReference type="AlphaFoldDB" id="A0A2K8KSM5"/>
<dbReference type="OrthoDB" id="292170at2"/>
<dbReference type="RefSeq" id="WP_100257362.1">
    <property type="nucleotide sequence ID" value="NZ_CP011797.1"/>
</dbReference>
<reference evidence="1 2" key="1">
    <citation type="journal article" date="2017" name="Environ. Microbiol.">
        <title>Genomic and physiological analyses of 'Reinekea forsetii' reveal a versatile opportunistic lifestyle during spring algae blooms.</title>
        <authorList>
            <person name="Avci B."/>
            <person name="Hahnke R.L."/>
            <person name="Chafee M."/>
            <person name="Fischer T."/>
            <person name="Gruber-Vodicka H."/>
            <person name="Tegetmeyer H.E."/>
            <person name="Harder J."/>
            <person name="Fuchs B.M."/>
            <person name="Amann R.I."/>
            <person name="Teeling H."/>
        </authorList>
    </citation>
    <scope>NUCLEOTIDE SEQUENCE [LARGE SCALE GENOMIC DNA]</scope>
    <source>
        <strain evidence="1 2">Hel1_31_D35</strain>
    </source>
</reference>
<keyword evidence="2" id="KW-1185">Reference proteome</keyword>
<dbReference type="InterPro" id="IPR045493">
    <property type="entry name" value="DUF6435"/>
</dbReference>
<organism evidence="1 2">
    <name type="scientific">Reinekea forsetii</name>
    <dbReference type="NCBI Taxonomy" id="1336806"/>
    <lineage>
        <taxon>Bacteria</taxon>
        <taxon>Pseudomonadati</taxon>
        <taxon>Pseudomonadota</taxon>
        <taxon>Gammaproteobacteria</taxon>
        <taxon>Oceanospirillales</taxon>
        <taxon>Saccharospirillaceae</taxon>
        <taxon>Reinekea</taxon>
    </lineage>
</organism>
<gene>
    <name evidence="1" type="ORF">REIFOR_01942</name>
</gene>
<accession>A0A2K8KSM5</accession>